<dbReference type="SUPFAM" id="SSF56003">
    <property type="entry name" value="Molybdenum cofactor-binding domain"/>
    <property type="match status" value="1"/>
</dbReference>
<dbReference type="SMART" id="SM01008">
    <property type="entry name" value="Ald_Xan_dh_C"/>
    <property type="match status" value="1"/>
</dbReference>
<keyword evidence="2" id="KW-0560">Oxidoreductase</keyword>
<accession>A0A7G6TV56</accession>
<dbReference type="InterPro" id="IPR036856">
    <property type="entry name" value="Ald_Oxase/Xan_DH_a/b_sf"/>
</dbReference>
<dbReference type="RefSeq" id="WP_184515656.1">
    <property type="nucleotide sequence ID" value="NZ_CP050292.1"/>
</dbReference>
<dbReference type="InterPro" id="IPR008274">
    <property type="entry name" value="AldOxase/xan_DH_MoCoBD1"/>
</dbReference>
<proteinExistence type="predicted"/>
<dbReference type="InterPro" id="IPR000674">
    <property type="entry name" value="Ald_Oxase/Xan_DH_a/b"/>
</dbReference>
<dbReference type="InterPro" id="IPR037165">
    <property type="entry name" value="AldOxase/xan_DH_Mopterin-bd_sf"/>
</dbReference>
<sequence>MTAAAKPGLVGQSVTRKEDGPLLRGQGKFAADINFPNQLHMRVVRSTYAHGNIVSVDLAPALAIPGVVAAWSFADVSEIPPIDFRLTRLEQLAVYRQTILAKDKVRYVGDPVAVVFAEDPYLAEDAAEQVEVEIEELPVILQADGEVGEFRDGLPTETALIEKGYGDVDGAFAKAHAVVSLSLSIGRHSGVPLETRGAIGRYIAETDMLEMYGAAKVPHWNRDQLAKMFGRTAANTNLFEGHVGGGFGIRGEMYPEDVLVCLAALRLGRPVKWIEDRREHLIAANHSRQQTHHIRAAIDRDGNILAIDNEFFHDQGGYMRTHAATVPDLAAAMLPGPYRIPAYRVLGHIRLTNKTPGGTYRAPGRYESTFVRERLLDAVAARVGISGVEVRRRNLIATSEMPVTRALETLGTDIVLDSGDYPKLLDKALNGIGWDDLQTQITSRRKAGELVGSGVAMFVEKSGLGPFDDVRINVGTDGLVEVVTGAASVGQGVETVIAQICADKLGASYDNVSVIHGQTNRIARGLGAFASRVSVMTGEATRQAALKLRDKALAAAAELMQLTADQLDIVDGEIVRLDGSTGPSMTLGEIAKALEPGGNLVGDSEPGLFAEASFESKHMTYPYGVHVAVVSLARDTGGISVERYLVAYDIGKAINPMLVDGQIVGGVAQGIGGALYEEFTYDDRGEPLAVTFADYLMPTAREVPDVEVIISEDAPSPLNPMGLKGAGEGGTNAVGAAIAAAIDDALGQPGAITQLPVSPQRIKALLNSKM</sequence>
<evidence type="ECO:0000256" key="1">
    <source>
        <dbReference type="ARBA" id="ARBA00022505"/>
    </source>
</evidence>
<evidence type="ECO:0000256" key="2">
    <source>
        <dbReference type="ARBA" id="ARBA00023002"/>
    </source>
</evidence>
<dbReference type="GO" id="GO:0005506">
    <property type="term" value="F:iron ion binding"/>
    <property type="evidence" value="ECO:0007669"/>
    <property type="project" value="InterPro"/>
</dbReference>
<gene>
    <name evidence="4" type="ORF">HB776_04860</name>
</gene>
<dbReference type="PANTHER" id="PTHR11908">
    <property type="entry name" value="XANTHINE DEHYDROGENASE"/>
    <property type="match status" value="1"/>
</dbReference>
<organism evidence="4 5">
    <name type="scientific">Tardiphaga robiniae</name>
    <dbReference type="NCBI Taxonomy" id="943830"/>
    <lineage>
        <taxon>Bacteria</taxon>
        <taxon>Pseudomonadati</taxon>
        <taxon>Pseudomonadota</taxon>
        <taxon>Alphaproteobacteria</taxon>
        <taxon>Hyphomicrobiales</taxon>
        <taxon>Nitrobacteraceae</taxon>
        <taxon>Tardiphaga</taxon>
    </lineage>
</organism>
<dbReference type="InterPro" id="IPR046867">
    <property type="entry name" value="AldOxase/xan_DH_MoCoBD2"/>
</dbReference>
<dbReference type="SUPFAM" id="SSF54665">
    <property type="entry name" value="CO dehydrogenase molybdoprotein N-domain-like"/>
    <property type="match status" value="1"/>
</dbReference>
<dbReference type="Pfam" id="PF01315">
    <property type="entry name" value="Ald_Xan_dh_C"/>
    <property type="match status" value="1"/>
</dbReference>
<evidence type="ECO:0000259" key="3">
    <source>
        <dbReference type="SMART" id="SM01008"/>
    </source>
</evidence>
<dbReference type="EMBL" id="CP050292">
    <property type="protein sequence ID" value="QND70638.1"/>
    <property type="molecule type" value="Genomic_DNA"/>
</dbReference>
<evidence type="ECO:0000313" key="5">
    <source>
        <dbReference type="Proteomes" id="UP000515291"/>
    </source>
</evidence>
<dbReference type="Pfam" id="PF20256">
    <property type="entry name" value="MoCoBD_2"/>
    <property type="match status" value="1"/>
</dbReference>
<dbReference type="Gene3D" id="3.90.1170.50">
    <property type="entry name" value="Aldehyde oxidase/xanthine dehydrogenase, a/b hammerhead"/>
    <property type="match status" value="1"/>
</dbReference>
<dbReference type="Gene3D" id="3.30.365.10">
    <property type="entry name" value="Aldehyde oxidase/xanthine dehydrogenase, molybdopterin binding domain"/>
    <property type="match status" value="4"/>
</dbReference>
<dbReference type="Pfam" id="PF02738">
    <property type="entry name" value="MoCoBD_1"/>
    <property type="match status" value="1"/>
</dbReference>
<dbReference type="InterPro" id="IPR016208">
    <property type="entry name" value="Ald_Oxase/xanthine_DH-like"/>
</dbReference>
<dbReference type="Proteomes" id="UP000515291">
    <property type="component" value="Chromosome"/>
</dbReference>
<protein>
    <submittedName>
        <fullName evidence="4">Xanthine dehydrogenase family protein molybdopterin-binding subunit</fullName>
    </submittedName>
</protein>
<reference evidence="5" key="1">
    <citation type="journal article" date="2020" name="Mol. Plant Microbe">
        <title>Rhizobial microsymbionts of the narrowly endemic Oxytropis species growing in Kamchatka are characterized by significant genetic diversity and possess a set of genes that are associated with T3SS and T6SS secretion systems and can affect the development of symbiosis.</title>
        <authorList>
            <person name="Safronova V."/>
            <person name="Guro P."/>
            <person name="Sazanova A."/>
            <person name="Kuznetsova I."/>
            <person name="Belimov A."/>
            <person name="Yakubov V."/>
            <person name="Chirak E."/>
            <person name="Afonin A."/>
            <person name="Gogolev Y."/>
            <person name="Andronov E."/>
            <person name="Tikhonovich I."/>
        </authorList>
    </citation>
    <scope>NUCLEOTIDE SEQUENCE [LARGE SCALE GENOMIC DNA]</scope>
    <source>
        <strain evidence="5">581</strain>
    </source>
</reference>
<feature type="domain" description="Aldehyde oxidase/xanthine dehydrogenase a/b hammerhead" evidence="3">
    <location>
        <begin position="24"/>
        <end position="138"/>
    </location>
</feature>
<dbReference type="PANTHER" id="PTHR11908:SF132">
    <property type="entry name" value="ALDEHYDE OXIDASE 1-RELATED"/>
    <property type="match status" value="1"/>
</dbReference>
<dbReference type="AlphaFoldDB" id="A0A7G6TV56"/>
<dbReference type="GO" id="GO:0016491">
    <property type="term" value="F:oxidoreductase activity"/>
    <property type="evidence" value="ECO:0007669"/>
    <property type="project" value="UniProtKB-KW"/>
</dbReference>
<evidence type="ECO:0000313" key="4">
    <source>
        <dbReference type="EMBL" id="QND70638.1"/>
    </source>
</evidence>
<name>A0A7G6TV56_9BRAD</name>
<keyword evidence="1" id="KW-0500">Molybdenum</keyword>
<dbReference type="KEGG" id="trb:HB776_04860"/>